<dbReference type="STRING" id="551995.SAMN05192574_101552"/>
<feature type="domain" description="Response regulatory" evidence="3">
    <location>
        <begin position="3"/>
        <end position="119"/>
    </location>
</feature>
<dbReference type="OrthoDB" id="9789181at2"/>
<evidence type="ECO:0000256" key="2">
    <source>
        <dbReference type="PROSITE-ProRule" id="PRU00169"/>
    </source>
</evidence>
<dbReference type="AlphaFoldDB" id="A0A1H8AKM0"/>
<dbReference type="SUPFAM" id="SSF52172">
    <property type="entry name" value="CheY-like"/>
    <property type="match status" value="1"/>
</dbReference>
<dbReference type="PANTHER" id="PTHR44591">
    <property type="entry name" value="STRESS RESPONSE REGULATOR PROTEIN 1"/>
    <property type="match status" value="1"/>
</dbReference>
<dbReference type="EMBL" id="FOCL01000001">
    <property type="protein sequence ID" value="SEM71063.1"/>
    <property type="molecule type" value="Genomic_DNA"/>
</dbReference>
<keyword evidence="5" id="KW-1185">Reference proteome</keyword>
<protein>
    <submittedName>
        <fullName evidence="4">Response regulator receiver domain-containing protein</fullName>
    </submittedName>
</protein>
<dbReference type="Gene3D" id="3.40.50.2300">
    <property type="match status" value="1"/>
</dbReference>
<dbReference type="InterPro" id="IPR011006">
    <property type="entry name" value="CheY-like_superfamily"/>
</dbReference>
<reference evidence="5" key="1">
    <citation type="submission" date="2016-10" db="EMBL/GenBank/DDBJ databases">
        <authorList>
            <person name="Varghese N."/>
            <person name="Submissions S."/>
        </authorList>
    </citation>
    <scope>NUCLEOTIDE SEQUENCE [LARGE SCALE GENOMIC DNA]</scope>
    <source>
        <strain evidence="5">Gh-48</strain>
    </source>
</reference>
<dbReference type="Pfam" id="PF00072">
    <property type="entry name" value="Response_reg"/>
    <property type="match status" value="1"/>
</dbReference>
<organism evidence="4 5">
    <name type="scientific">Mucilaginibacter gossypiicola</name>
    <dbReference type="NCBI Taxonomy" id="551995"/>
    <lineage>
        <taxon>Bacteria</taxon>
        <taxon>Pseudomonadati</taxon>
        <taxon>Bacteroidota</taxon>
        <taxon>Sphingobacteriia</taxon>
        <taxon>Sphingobacteriales</taxon>
        <taxon>Sphingobacteriaceae</taxon>
        <taxon>Mucilaginibacter</taxon>
    </lineage>
</organism>
<accession>A0A1H8AKM0</accession>
<proteinExistence type="predicted"/>
<evidence type="ECO:0000313" key="5">
    <source>
        <dbReference type="Proteomes" id="UP000198942"/>
    </source>
</evidence>
<keyword evidence="1 2" id="KW-0597">Phosphoprotein</keyword>
<dbReference type="GO" id="GO:0000160">
    <property type="term" value="P:phosphorelay signal transduction system"/>
    <property type="evidence" value="ECO:0007669"/>
    <property type="project" value="InterPro"/>
</dbReference>
<evidence type="ECO:0000256" key="1">
    <source>
        <dbReference type="ARBA" id="ARBA00022553"/>
    </source>
</evidence>
<evidence type="ECO:0000313" key="4">
    <source>
        <dbReference type="EMBL" id="SEM71063.1"/>
    </source>
</evidence>
<name>A0A1H8AKM0_9SPHI</name>
<dbReference type="InterPro" id="IPR050595">
    <property type="entry name" value="Bact_response_regulator"/>
</dbReference>
<dbReference type="RefSeq" id="WP_091207294.1">
    <property type="nucleotide sequence ID" value="NZ_FOCL01000001.1"/>
</dbReference>
<evidence type="ECO:0000259" key="3">
    <source>
        <dbReference type="PROSITE" id="PS50110"/>
    </source>
</evidence>
<dbReference type="PROSITE" id="PS50110">
    <property type="entry name" value="RESPONSE_REGULATORY"/>
    <property type="match status" value="1"/>
</dbReference>
<feature type="modified residue" description="4-aspartylphosphate" evidence="2">
    <location>
        <position position="52"/>
    </location>
</feature>
<sequence length="124" mass="13778">MKKVLVIEDNQDIRENTCELLELEGYKVLTAEDGEAGLQLARDWLPDIILCDIMMPMANGYEVFRALKSLPITATIPFIFLTANAEKKEMETGMHLGANGYVCKPFGPEELLQTLGRCLLSAGE</sequence>
<gene>
    <name evidence="4" type="ORF">SAMN05192574_101552</name>
</gene>
<dbReference type="Proteomes" id="UP000198942">
    <property type="component" value="Unassembled WGS sequence"/>
</dbReference>
<dbReference type="PANTHER" id="PTHR44591:SF23">
    <property type="entry name" value="CHEY SUBFAMILY"/>
    <property type="match status" value="1"/>
</dbReference>
<dbReference type="SMART" id="SM00448">
    <property type="entry name" value="REC"/>
    <property type="match status" value="1"/>
</dbReference>
<dbReference type="InterPro" id="IPR001789">
    <property type="entry name" value="Sig_transdc_resp-reg_receiver"/>
</dbReference>